<evidence type="ECO:0008006" key="3">
    <source>
        <dbReference type="Google" id="ProtNLM"/>
    </source>
</evidence>
<dbReference type="STRING" id="1470434.AZF00_17785"/>
<dbReference type="Proteomes" id="UP000074119">
    <property type="component" value="Chromosome"/>
</dbReference>
<reference evidence="1 2" key="1">
    <citation type="submission" date="2015-12" db="EMBL/GenBank/DDBJ databases">
        <authorList>
            <person name="Shamseldin A."/>
            <person name="Moawad H."/>
            <person name="Abd El-Rahim W.M."/>
            <person name="Sadowsky M.J."/>
        </authorList>
    </citation>
    <scope>NUCLEOTIDE SEQUENCE [LARGE SCALE GENOMIC DNA]</scope>
    <source>
        <strain evidence="1 2">SM2</strain>
    </source>
</reference>
<sequence>MSNAHSKSVHNLVRMINDISENLRHGASDDTIAAEKVANHINCFWPRMMKSEIKIHFNAGGYGLNSIARNAINIIRAMDK</sequence>
<evidence type="ECO:0000313" key="1">
    <source>
        <dbReference type="EMBL" id="AMO70037.1"/>
    </source>
</evidence>
<evidence type="ECO:0000313" key="2">
    <source>
        <dbReference type="Proteomes" id="UP000074119"/>
    </source>
</evidence>
<dbReference type="EMBL" id="CP014544">
    <property type="protein sequence ID" value="AMO70037.1"/>
    <property type="molecule type" value="Genomic_DNA"/>
</dbReference>
<gene>
    <name evidence="1" type="ORF">AZF00_17785</name>
</gene>
<dbReference type="Pfam" id="PF11390">
    <property type="entry name" value="FdsD"/>
    <property type="match status" value="1"/>
</dbReference>
<accession>A0A127M9W1</accession>
<organism evidence="1 2">
    <name type="scientific">Zhongshania aliphaticivorans</name>
    <dbReference type="NCBI Taxonomy" id="1470434"/>
    <lineage>
        <taxon>Bacteria</taxon>
        <taxon>Pseudomonadati</taxon>
        <taxon>Pseudomonadota</taxon>
        <taxon>Gammaproteobacteria</taxon>
        <taxon>Cellvibrionales</taxon>
        <taxon>Spongiibacteraceae</taxon>
        <taxon>Zhongshania</taxon>
    </lineage>
</organism>
<protein>
    <recommendedName>
        <fullName evidence="3">Formate dehydrogenase</fullName>
    </recommendedName>
</protein>
<name>A0A127M9W1_9GAMM</name>
<dbReference type="KEGG" id="zal:AZF00_17785"/>
<dbReference type="InterPro" id="IPR021074">
    <property type="entry name" value="Formate_DH_dsu"/>
</dbReference>
<dbReference type="AlphaFoldDB" id="A0A127M9W1"/>
<proteinExistence type="predicted"/>